<organism evidence="1">
    <name type="scientific">Bellilinea caldifistulae</name>
    <dbReference type="NCBI Taxonomy" id="360411"/>
    <lineage>
        <taxon>Bacteria</taxon>
        <taxon>Bacillati</taxon>
        <taxon>Chloroflexota</taxon>
        <taxon>Anaerolineae</taxon>
        <taxon>Anaerolineales</taxon>
        <taxon>Anaerolineaceae</taxon>
        <taxon>Bellilinea</taxon>
    </lineage>
</organism>
<dbReference type="Pfam" id="PF12611">
    <property type="entry name" value="Flagellar_put"/>
    <property type="match status" value="1"/>
</dbReference>
<name>A0A7C4Q331_9CHLR</name>
<evidence type="ECO:0008006" key="2">
    <source>
        <dbReference type="Google" id="ProtNLM"/>
    </source>
</evidence>
<evidence type="ECO:0000313" key="1">
    <source>
        <dbReference type="EMBL" id="HGS87110.1"/>
    </source>
</evidence>
<protein>
    <recommendedName>
        <fullName evidence="2">Flagellar protein</fullName>
    </recommendedName>
</protein>
<dbReference type="NCBIfam" id="TIGR02530">
    <property type="entry name" value="flg_new"/>
    <property type="match status" value="1"/>
</dbReference>
<comment type="caution">
    <text evidence="1">The sequence shown here is derived from an EMBL/GenBank/DDBJ whole genome shotgun (WGS) entry which is preliminary data.</text>
</comment>
<accession>A0A7C4Q331</accession>
<dbReference type="EMBL" id="DSXR01000054">
    <property type="protein sequence ID" value="HGS87110.1"/>
    <property type="molecule type" value="Genomic_DNA"/>
</dbReference>
<sequence>MSDAFRIQLERAQNGVVGGQPKPVRPAPAENTPAFAETLAQVQQVRFSNHAQKRLQSREIALSEEHVNRLAQAIEKAEQRGGKSSLVMVDDLAFVVNVRERLVVTAVDAQHRGEGVFTQIDSVVIAEPLRPQRNPYDQKA</sequence>
<gene>
    <name evidence="1" type="ORF">ENT17_05765</name>
</gene>
<reference evidence="1" key="1">
    <citation type="journal article" date="2020" name="mSystems">
        <title>Genome- and Community-Level Interaction Insights into Carbon Utilization and Element Cycling Functions of Hydrothermarchaeota in Hydrothermal Sediment.</title>
        <authorList>
            <person name="Zhou Z."/>
            <person name="Liu Y."/>
            <person name="Xu W."/>
            <person name="Pan J."/>
            <person name="Luo Z.H."/>
            <person name="Li M."/>
        </authorList>
    </citation>
    <scope>NUCLEOTIDE SEQUENCE [LARGE SCALE GENOMIC DNA]</scope>
    <source>
        <strain evidence="1">SpSt-556</strain>
    </source>
</reference>
<dbReference type="InterPro" id="IPR013367">
    <property type="entry name" value="Flagellar_put"/>
</dbReference>
<dbReference type="AlphaFoldDB" id="A0A7C4Q331"/>
<proteinExistence type="predicted"/>